<name>A0A8H3CUC9_9AGAM</name>
<evidence type="ECO:0000256" key="1">
    <source>
        <dbReference type="SAM" id="MobiDB-lite"/>
    </source>
</evidence>
<dbReference type="EMBL" id="CAJMWY010003159">
    <property type="protein sequence ID" value="CAE6499567.1"/>
    <property type="molecule type" value="Genomic_DNA"/>
</dbReference>
<dbReference type="Proteomes" id="UP000663861">
    <property type="component" value="Unassembled WGS sequence"/>
</dbReference>
<reference evidence="2" key="1">
    <citation type="submission" date="2021-01" db="EMBL/GenBank/DDBJ databases">
        <authorList>
            <person name="Kaushik A."/>
        </authorList>
    </citation>
    <scope>NUCLEOTIDE SEQUENCE</scope>
    <source>
        <strain evidence="2">AG4-RS23</strain>
    </source>
</reference>
<evidence type="ECO:0000313" key="2">
    <source>
        <dbReference type="EMBL" id="CAE6499567.1"/>
    </source>
</evidence>
<protein>
    <submittedName>
        <fullName evidence="2">Uncharacterized protein</fullName>
    </submittedName>
</protein>
<proteinExistence type="predicted"/>
<organism evidence="2 3">
    <name type="scientific">Rhizoctonia solani</name>
    <dbReference type="NCBI Taxonomy" id="456999"/>
    <lineage>
        <taxon>Eukaryota</taxon>
        <taxon>Fungi</taxon>
        <taxon>Dikarya</taxon>
        <taxon>Basidiomycota</taxon>
        <taxon>Agaricomycotina</taxon>
        <taxon>Agaricomycetes</taxon>
        <taxon>Cantharellales</taxon>
        <taxon>Ceratobasidiaceae</taxon>
        <taxon>Rhizoctonia</taxon>
    </lineage>
</organism>
<evidence type="ECO:0000313" key="3">
    <source>
        <dbReference type="Proteomes" id="UP000663861"/>
    </source>
</evidence>
<dbReference type="AlphaFoldDB" id="A0A8H3CUC9"/>
<sequence length="426" mass="46977">SKFLPVVGSGQVDPSLPKGATLPLGYGSGGIKPFQFSLKSGETLDVGVFKLFLSTAPIDLGSIEQPLPFRIEPRRLIRENEAKHQFGTLQVGVWDAITMELELTQPPEPPSLEEAEQKVPGAWVEDPKDASESTSLFDSLSEEVQAVIVFTVTRGLIIDSDYGPRFSDRSLSVLKHPTSELLSFHRITITEEIASSNMLDAAFAHSGLPPLSHMSSLPLLDDLLVSNDSAQKWTTRRIVVGKLSFSTSAKGFLPDVEFISDVQGALNHSKNWQKLKALKDVFEIWGVAIPLGGIIGYSSVVTEVDNKPNWPRPPPIEQLESSNYDDCRIIKVTRVASILELLEDSLQDQIKQLYASLIFLSPCVGTHQLFGFDGTKYRSRRIEEIEVGFSNLRIETIFVRYHGGVVAGPYGLSRGPTQVERFSVAR</sequence>
<feature type="non-terminal residue" evidence="2">
    <location>
        <position position="426"/>
    </location>
</feature>
<comment type="caution">
    <text evidence="2">The sequence shown here is derived from an EMBL/GenBank/DDBJ whole genome shotgun (WGS) entry which is preliminary data.</text>
</comment>
<feature type="non-terminal residue" evidence="2">
    <location>
        <position position="1"/>
    </location>
</feature>
<gene>
    <name evidence="2" type="ORF">RDB_LOCUS120633</name>
</gene>
<accession>A0A8H3CUC9</accession>
<feature type="region of interest" description="Disordered" evidence="1">
    <location>
        <begin position="105"/>
        <end position="126"/>
    </location>
</feature>